<proteinExistence type="inferred from homology"/>
<accession>A0ABV9HZI9</accession>
<comment type="similarity">
    <text evidence="1">Belongs to the TonB-dependent receptor family.</text>
</comment>
<evidence type="ECO:0000259" key="3">
    <source>
        <dbReference type="Pfam" id="PF07715"/>
    </source>
</evidence>
<feature type="signal peptide" evidence="2">
    <location>
        <begin position="1"/>
        <end position="19"/>
    </location>
</feature>
<dbReference type="InterPro" id="IPR037066">
    <property type="entry name" value="Plug_dom_sf"/>
</dbReference>
<evidence type="ECO:0000256" key="1">
    <source>
        <dbReference type="PROSITE-ProRule" id="PRU01360"/>
    </source>
</evidence>
<comment type="caution">
    <text evidence="4">The sequence shown here is derived from an EMBL/GenBank/DDBJ whole genome shotgun (WGS) entry which is preliminary data.</text>
</comment>
<dbReference type="Pfam" id="PF07715">
    <property type="entry name" value="Plug"/>
    <property type="match status" value="1"/>
</dbReference>
<keyword evidence="1" id="KW-1134">Transmembrane beta strand</keyword>
<dbReference type="PROSITE" id="PS52016">
    <property type="entry name" value="TONB_DEPENDENT_REC_3"/>
    <property type="match status" value="1"/>
</dbReference>
<dbReference type="InterPro" id="IPR039426">
    <property type="entry name" value="TonB-dep_rcpt-like"/>
</dbReference>
<feature type="chain" id="PRO_5045220251" evidence="2">
    <location>
        <begin position="20"/>
        <end position="224"/>
    </location>
</feature>
<keyword evidence="2" id="KW-0732">Signal</keyword>
<comment type="subcellular location">
    <subcellularLocation>
        <location evidence="1">Cell outer membrane</location>
        <topology evidence="1">Multi-pass membrane protein</topology>
    </subcellularLocation>
</comment>
<reference evidence="5" key="1">
    <citation type="journal article" date="2019" name="Int. J. Syst. Evol. Microbiol.">
        <title>The Global Catalogue of Microorganisms (GCM) 10K type strain sequencing project: providing services to taxonomists for standard genome sequencing and annotation.</title>
        <authorList>
            <consortium name="The Broad Institute Genomics Platform"/>
            <consortium name="The Broad Institute Genome Sequencing Center for Infectious Disease"/>
            <person name="Wu L."/>
            <person name="Ma J."/>
        </authorList>
    </citation>
    <scope>NUCLEOTIDE SEQUENCE [LARGE SCALE GENOMIC DNA]</scope>
    <source>
        <strain evidence="5">YJ-61-S</strain>
    </source>
</reference>
<protein>
    <submittedName>
        <fullName evidence="4">TonB-dependent receptor plug domain-containing protein</fullName>
    </submittedName>
</protein>
<keyword evidence="1" id="KW-0472">Membrane</keyword>
<keyword evidence="1" id="KW-0813">Transport</keyword>
<keyword evidence="1" id="KW-0812">Transmembrane</keyword>
<dbReference type="InterPro" id="IPR012910">
    <property type="entry name" value="Plug_dom"/>
</dbReference>
<evidence type="ECO:0000256" key="2">
    <source>
        <dbReference type="SAM" id="SignalP"/>
    </source>
</evidence>
<gene>
    <name evidence="4" type="ORF">ACFO3O_15600</name>
</gene>
<feature type="domain" description="TonB-dependent receptor plug" evidence="3">
    <location>
        <begin position="136"/>
        <end position="216"/>
    </location>
</feature>
<dbReference type="EMBL" id="JBHSFV010000010">
    <property type="protein sequence ID" value="MFC4635334.1"/>
    <property type="molecule type" value="Genomic_DNA"/>
</dbReference>
<keyword evidence="4" id="KW-0675">Receptor</keyword>
<evidence type="ECO:0000313" key="4">
    <source>
        <dbReference type="EMBL" id="MFC4635334.1"/>
    </source>
</evidence>
<name>A0ABV9HZI9_9FLAO</name>
<evidence type="ECO:0000313" key="5">
    <source>
        <dbReference type="Proteomes" id="UP001596043"/>
    </source>
</evidence>
<dbReference type="Gene3D" id="1.20.120.1490">
    <property type="match status" value="1"/>
</dbReference>
<dbReference type="RefSeq" id="WP_379980453.1">
    <property type="nucleotide sequence ID" value="NZ_JBHSFV010000010.1"/>
</dbReference>
<dbReference type="Proteomes" id="UP001596043">
    <property type="component" value="Unassembled WGS sequence"/>
</dbReference>
<keyword evidence="1" id="KW-0998">Cell outer membrane</keyword>
<dbReference type="Gene3D" id="2.170.130.10">
    <property type="entry name" value="TonB-dependent receptor, plug domain"/>
    <property type="match status" value="1"/>
</dbReference>
<dbReference type="SUPFAM" id="SSF56935">
    <property type="entry name" value="Porins"/>
    <property type="match status" value="1"/>
</dbReference>
<sequence>MKKIITLLLCLAVYTNAAAQDTFQSELFSAETVLKYRSDLELTDDQVRIIKKIYNDNITDFNTTKWDLDALQVGLNKLISESKVDEKEALLKMEEISILEQKLKKQRLKMLVKIKNELTEKQQNRLKELRDDTDLSALNITTPISENPRIVIRGSATKDGKSPLFIIFNKNGEEKYKGSKGEGKLKALDPNNIESVNVIKGKAATLKYGKEGENGVIEIKTKDK</sequence>
<keyword evidence="5" id="KW-1185">Reference proteome</keyword>
<organism evidence="4 5">
    <name type="scientific">Dokdonia ponticola</name>
    <dbReference type="NCBI Taxonomy" id="2041041"/>
    <lineage>
        <taxon>Bacteria</taxon>
        <taxon>Pseudomonadati</taxon>
        <taxon>Bacteroidota</taxon>
        <taxon>Flavobacteriia</taxon>
        <taxon>Flavobacteriales</taxon>
        <taxon>Flavobacteriaceae</taxon>
        <taxon>Dokdonia</taxon>
    </lineage>
</organism>